<gene>
    <name evidence="7" type="ORF">DN062_10625</name>
</gene>
<evidence type="ECO:0000256" key="6">
    <source>
        <dbReference type="SAM" id="Phobius"/>
    </source>
</evidence>
<dbReference type="NCBIfam" id="NF037997">
    <property type="entry name" value="Na_Pi_symport"/>
    <property type="match status" value="1"/>
</dbReference>
<organism evidence="7 8">
    <name type="scientific">Nitrincola tibetensis</name>
    <dbReference type="NCBI Taxonomy" id="2219697"/>
    <lineage>
        <taxon>Bacteria</taxon>
        <taxon>Pseudomonadati</taxon>
        <taxon>Pseudomonadota</taxon>
        <taxon>Gammaproteobacteria</taxon>
        <taxon>Oceanospirillales</taxon>
        <taxon>Oceanospirillaceae</taxon>
        <taxon>Nitrincola</taxon>
    </lineage>
</organism>
<feature type="transmembrane region" description="Helical" evidence="6">
    <location>
        <begin position="249"/>
        <end position="268"/>
    </location>
</feature>
<comment type="subcellular location">
    <subcellularLocation>
        <location evidence="1">Cell membrane</location>
        <topology evidence="1">Multi-pass membrane protein</topology>
    </subcellularLocation>
</comment>
<keyword evidence="8" id="KW-1185">Reference proteome</keyword>
<evidence type="ECO:0000256" key="5">
    <source>
        <dbReference type="ARBA" id="ARBA00023136"/>
    </source>
</evidence>
<sequence length="547" mass="59058">MTFEMFGQLLGGIGMFLLGMQLLTNGMKNAAGRSLKKALEFATRSRLRGLVSGTLITALVQSSSAVTVATLGFVNAGLLTLGQSIAVIYGCNIGTTMVGWLVATIGFKIQISAFALPIIGMGMLLQVIGKQQRISHLGTALVGFGIFFIGLDFMRAGFDGLSDDFQLAALGTGVLALGLFVIAGFVMTFLMQASAAVMAIALSLVHTESITMSAAAAVVIGANLGTTTTAILASIGATSNAKRISAAHVAFNLLTGAVGLVLLMLLAGRLDALNPQQYDLVILLALFHTLFNVMGVILMWPLTTPLERFLLTRFRSQEEDEARPRFIDKTIINTPTLAIEAISLELGRVSQLSSRLAREAISSERNASAKLEQQAKGIQYLISKIAEFNQEIGRQNLSPDIHEVLPISMRVMRYYSEVTRLSAKLPEFYSMVDQIENKSVKQAIFNFQKQVVSLIDLCEIQEESSVQGTQGHQLVLTLEKEYQNLKSLLLEQSTLGHLSSDESIALLDAVSHINRLAEQVEKGARYWSYATPAAQRAPLAMPTAATH</sequence>
<feature type="transmembrane region" description="Helical" evidence="6">
    <location>
        <begin position="134"/>
        <end position="153"/>
    </location>
</feature>
<evidence type="ECO:0000313" key="7">
    <source>
        <dbReference type="EMBL" id="RAU17820.1"/>
    </source>
</evidence>
<feature type="transmembrane region" description="Helical" evidence="6">
    <location>
        <begin position="80"/>
        <end position="102"/>
    </location>
</feature>
<evidence type="ECO:0000313" key="8">
    <source>
        <dbReference type="Proteomes" id="UP000250744"/>
    </source>
</evidence>
<dbReference type="GO" id="GO:0044341">
    <property type="term" value="P:sodium-dependent phosphate transport"/>
    <property type="evidence" value="ECO:0007669"/>
    <property type="project" value="InterPro"/>
</dbReference>
<evidence type="ECO:0000256" key="1">
    <source>
        <dbReference type="ARBA" id="ARBA00004651"/>
    </source>
</evidence>
<protein>
    <submittedName>
        <fullName evidence="7">Na/Pi cotransporter family protein</fullName>
    </submittedName>
</protein>
<feature type="transmembrane region" description="Helical" evidence="6">
    <location>
        <begin position="47"/>
        <end position="74"/>
    </location>
</feature>
<dbReference type="GO" id="GO:0005886">
    <property type="term" value="C:plasma membrane"/>
    <property type="evidence" value="ECO:0007669"/>
    <property type="project" value="UniProtKB-SubCell"/>
</dbReference>
<feature type="transmembrane region" description="Helical" evidence="6">
    <location>
        <begin position="280"/>
        <end position="303"/>
    </location>
</feature>
<dbReference type="PANTHER" id="PTHR10010:SF46">
    <property type="entry name" value="SODIUM-DEPENDENT PHOSPHATE TRANSPORT PROTEIN 2B"/>
    <property type="match status" value="1"/>
</dbReference>
<accession>A0A364NLF0</accession>
<dbReference type="PANTHER" id="PTHR10010">
    <property type="entry name" value="SOLUTE CARRIER FAMILY 34 SODIUM PHOSPHATE , MEMBER 2-RELATED"/>
    <property type="match status" value="1"/>
</dbReference>
<evidence type="ECO:0000256" key="2">
    <source>
        <dbReference type="ARBA" id="ARBA00022475"/>
    </source>
</evidence>
<keyword evidence="3 6" id="KW-0812">Transmembrane</keyword>
<feature type="transmembrane region" description="Helical" evidence="6">
    <location>
        <begin position="6"/>
        <end position="26"/>
    </location>
</feature>
<dbReference type="EMBL" id="QKRX01000007">
    <property type="protein sequence ID" value="RAU17820.1"/>
    <property type="molecule type" value="Genomic_DNA"/>
</dbReference>
<comment type="caution">
    <text evidence="7">The sequence shown here is derived from an EMBL/GenBank/DDBJ whole genome shotgun (WGS) entry which is preliminary data.</text>
</comment>
<evidence type="ECO:0000256" key="4">
    <source>
        <dbReference type="ARBA" id="ARBA00022989"/>
    </source>
</evidence>
<dbReference type="OrthoDB" id="9763003at2"/>
<dbReference type="GO" id="GO:0005436">
    <property type="term" value="F:sodium:phosphate symporter activity"/>
    <property type="evidence" value="ECO:0007669"/>
    <property type="project" value="InterPro"/>
</dbReference>
<proteinExistence type="predicted"/>
<feature type="transmembrane region" description="Helical" evidence="6">
    <location>
        <begin position="165"/>
        <end position="190"/>
    </location>
</feature>
<dbReference type="InterPro" id="IPR003841">
    <property type="entry name" value="Na/Pi_transpt"/>
</dbReference>
<keyword evidence="2" id="KW-1003">Cell membrane</keyword>
<dbReference type="AlphaFoldDB" id="A0A364NLF0"/>
<feature type="transmembrane region" description="Helical" evidence="6">
    <location>
        <begin position="210"/>
        <end position="237"/>
    </location>
</feature>
<dbReference type="RefSeq" id="WP_112159310.1">
    <property type="nucleotide sequence ID" value="NZ_QKRX01000007.1"/>
</dbReference>
<keyword evidence="5 6" id="KW-0472">Membrane</keyword>
<feature type="transmembrane region" description="Helical" evidence="6">
    <location>
        <begin position="109"/>
        <end position="128"/>
    </location>
</feature>
<evidence type="ECO:0000256" key="3">
    <source>
        <dbReference type="ARBA" id="ARBA00022692"/>
    </source>
</evidence>
<name>A0A364NLF0_9GAMM</name>
<reference evidence="7 8" key="1">
    <citation type="submission" date="2018-06" db="EMBL/GenBank/DDBJ databases">
        <title>Nitrincola tibetense sp. nov., isolated from Lake XuguoCo on Tibetan Plateau.</title>
        <authorList>
            <person name="Xing P."/>
        </authorList>
    </citation>
    <scope>NUCLEOTIDE SEQUENCE [LARGE SCALE GENOMIC DNA]</scope>
    <source>
        <strain evidence="8">xg18</strain>
    </source>
</reference>
<dbReference type="Pfam" id="PF02690">
    <property type="entry name" value="Na_Pi_cotrans"/>
    <property type="match status" value="2"/>
</dbReference>
<dbReference type="Proteomes" id="UP000250744">
    <property type="component" value="Unassembled WGS sequence"/>
</dbReference>
<keyword evidence="4 6" id="KW-1133">Transmembrane helix</keyword>